<dbReference type="EMBL" id="MCFE01000588">
    <property type="protein sequence ID" value="ORX85573.1"/>
    <property type="molecule type" value="Genomic_DNA"/>
</dbReference>
<dbReference type="InParanoid" id="A0A1Y1XIN4"/>
<organism evidence="3 4">
    <name type="scientific">Basidiobolus meristosporus CBS 931.73</name>
    <dbReference type="NCBI Taxonomy" id="1314790"/>
    <lineage>
        <taxon>Eukaryota</taxon>
        <taxon>Fungi</taxon>
        <taxon>Fungi incertae sedis</taxon>
        <taxon>Zoopagomycota</taxon>
        <taxon>Entomophthoromycotina</taxon>
        <taxon>Basidiobolomycetes</taxon>
        <taxon>Basidiobolales</taxon>
        <taxon>Basidiobolaceae</taxon>
        <taxon>Basidiobolus</taxon>
    </lineage>
</organism>
<comment type="caution">
    <text evidence="3">The sequence shown here is derived from an EMBL/GenBank/DDBJ whole genome shotgun (WGS) entry which is preliminary data.</text>
</comment>
<evidence type="ECO:0000313" key="4">
    <source>
        <dbReference type="Proteomes" id="UP000193498"/>
    </source>
</evidence>
<evidence type="ECO:0000256" key="1">
    <source>
        <dbReference type="SAM" id="MobiDB-lite"/>
    </source>
</evidence>
<evidence type="ECO:0000313" key="3">
    <source>
        <dbReference type="EMBL" id="ORX85573.1"/>
    </source>
</evidence>
<dbReference type="AlphaFoldDB" id="A0A1Y1XIN4"/>
<evidence type="ECO:0000256" key="2">
    <source>
        <dbReference type="SAM" id="SignalP"/>
    </source>
</evidence>
<reference evidence="3 4" key="1">
    <citation type="submission" date="2016-07" db="EMBL/GenBank/DDBJ databases">
        <title>Pervasive Adenine N6-methylation of Active Genes in Fungi.</title>
        <authorList>
            <consortium name="DOE Joint Genome Institute"/>
            <person name="Mondo S.J."/>
            <person name="Dannebaum R.O."/>
            <person name="Kuo R.C."/>
            <person name="Labutti K."/>
            <person name="Haridas S."/>
            <person name="Kuo A."/>
            <person name="Salamov A."/>
            <person name="Ahrendt S.R."/>
            <person name="Lipzen A."/>
            <person name="Sullivan W."/>
            <person name="Andreopoulos W.B."/>
            <person name="Clum A."/>
            <person name="Lindquist E."/>
            <person name="Daum C."/>
            <person name="Ramamoorthy G.K."/>
            <person name="Gryganskyi A."/>
            <person name="Culley D."/>
            <person name="Magnuson J.K."/>
            <person name="James T.Y."/>
            <person name="O'Malley M.A."/>
            <person name="Stajich J.E."/>
            <person name="Spatafora J.W."/>
            <person name="Visel A."/>
            <person name="Grigoriev I.V."/>
        </authorList>
    </citation>
    <scope>NUCLEOTIDE SEQUENCE [LARGE SCALE GENOMIC DNA]</scope>
    <source>
        <strain evidence="3 4">CBS 931.73</strain>
    </source>
</reference>
<accession>A0A1Y1XIN4</accession>
<feature type="region of interest" description="Disordered" evidence="1">
    <location>
        <begin position="46"/>
        <end position="79"/>
    </location>
</feature>
<evidence type="ECO:0008006" key="5">
    <source>
        <dbReference type="Google" id="ProtNLM"/>
    </source>
</evidence>
<name>A0A1Y1XIN4_9FUNG</name>
<keyword evidence="4" id="KW-1185">Reference proteome</keyword>
<sequence length="79" mass="8880">MRLSYRLWLLLLIVFCFTLTASGESAKAYIVEFKDGTPQEYIDEVAKKRGDPDSPTSRAQQKPADKPHLPRSTGRKALA</sequence>
<feature type="signal peptide" evidence="2">
    <location>
        <begin position="1"/>
        <end position="23"/>
    </location>
</feature>
<protein>
    <recommendedName>
        <fullName evidence="5">Secreted protein</fullName>
    </recommendedName>
</protein>
<dbReference type="Proteomes" id="UP000193498">
    <property type="component" value="Unassembled WGS sequence"/>
</dbReference>
<proteinExistence type="predicted"/>
<feature type="chain" id="PRO_5012192209" description="Secreted protein" evidence="2">
    <location>
        <begin position="24"/>
        <end position="79"/>
    </location>
</feature>
<keyword evidence="2" id="KW-0732">Signal</keyword>
<gene>
    <name evidence="3" type="ORF">K493DRAFT_360375</name>
</gene>